<dbReference type="GO" id="GO:0005524">
    <property type="term" value="F:ATP binding"/>
    <property type="evidence" value="ECO:0007669"/>
    <property type="project" value="UniProtKB-UniRule"/>
</dbReference>
<dbReference type="PROSITE" id="PS00108">
    <property type="entry name" value="PROTEIN_KINASE_ST"/>
    <property type="match status" value="1"/>
</dbReference>
<dbReference type="EC" id="2.7.11.1" evidence="2"/>
<sequence length="580" mass="65053">MSVKAFTIIKFLGKGSYGSVNSVRRIADGKMYALKEINIKPMSHSEREDAVNEIRILASFKHPNIIRYREAFVENDKLYIVTEYADEGDLLNKIKQAKTLRRYFSEEAIWTYFLQICKAISFLHSKNVLHRDIKCANMFLSAGRVIKVGDLGVAKLLTNSEPLARTSIGTPYYISPEIWNHKPYGPKSDVWSLGCVLYELCTLQRPFEGFSMSALSKNVREGHYKALPPFYSKEIRSIVDSCLHVDPKSRPSVAQILALPISIEKIFQLKIDHLAEIRKQKERQQLLQAAQQAGVTTASDDDGMVDEKEYDRRNKEAYDIQQQIIINSNPNTPMSGGPPQFDLKPTIIIPRVAIVNLKKGLKLPGSEYHDANIKQLNMNAAALGNNNQNNKKPLSTRNIRTADDGDMRKRADSQPNPPLSARPSTSASQQQQQNARVVKNSYFGQVPQQQRPSNFPSNNNNNNNPTKQPISSRVVPTAGLAVKRPASADLPTTSAKAVLSRLSVKIGYNQNQIQNQNQNQNEDPVKQFKPLSYGYAPRAFKPSFQIPSVIFPKSVLTKPPIAQQVNNIRPMSGIDNKKQG</sequence>
<evidence type="ECO:0000259" key="12">
    <source>
        <dbReference type="PROSITE" id="PS50011"/>
    </source>
</evidence>
<dbReference type="Proteomes" id="UP000324800">
    <property type="component" value="Unassembled WGS sequence"/>
</dbReference>
<dbReference type="AlphaFoldDB" id="A0A5J4V4X8"/>
<dbReference type="Gene3D" id="1.10.510.10">
    <property type="entry name" value="Transferase(Phosphotransferase) domain 1"/>
    <property type="match status" value="1"/>
</dbReference>
<feature type="binding site" evidence="10">
    <location>
        <position position="35"/>
    </location>
    <ligand>
        <name>ATP</name>
        <dbReference type="ChEBI" id="CHEBI:30616"/>
    </ligand>
</feature>
<dbReference type="Pfam" id="PF00069">
    <property type="entry name" value="Pkinase"/>
    <property type="match status" value="1"/>
</dbReference>
<accession>A0A5J4V4X8</accession>
<comment type="catalytic activity">
    <reaction evidence="8">
        <text>L-threonyl-[protein] + ATP = O-phospho-L-threonyl-[protein] + ADP + H(+)</text>
        <dbReference type="Rhea" id="RHEA:46608"/>
        <dbReference type="Rhea" id="RHEA-COMP:11060"/>
        <dbReference type="Rhea" id="RHEA-COMP:11605"/>
        <dbReference type="ChEBI" id="CHEBI:15378"/>
        <dbReference type="ChEBI" id="CHEBI:30013"/>
        <dbReference type="ChEBI" id="CHEBI:30616"/>
        <dbReference type="ChEBI" id="CHEBI:61977"/>
        <dbReference type="ChEBI" id="CHEBI:456216"/>
        <dbReference type="EC" id="2.7.11.1"/>
    </reaction>
</comment>
<feature type="region of interest" description="Disordered" evidence="11">
    <location>
        <begin position="383"/>
        <end position="473"/>
    </location>
</feature>
<dbReference type="PANTHER" id="PTHR44899">
    <property type="entry name" value="CAMK FAMILY PROTEIN KINASE"/>
    <property type="match status" value="1"/>
</dbReference>
<proteinExistence type="inferred from homology"/>
<comment type="catalytic activity">
    <reaction evidence="9">
        <text>L-seryl-[protein] + ATP = O-phospho-L-seryl-[protein] + ADP + H(+)</text>
        <dbReference type="Rhea" id="RHEA:17989"/>
        <dbReference type="Rhea" id="RHEA-COMP:9863"/>
        <dbReference type="Rhea" id="RHEA-COMP:11604"/>
        <dbReference type="ChEBI" id="CHEBI:15378"/>
        <dbReference type="ChEBI" id="CHEBI:29999"/>
        <dbReference type="ChEBI" id="CHEBI:30616"/>
        <dbReference type="ChEBI" id="CHEBI:83421"/>
        <dbReference type="ChEBI" id="CHEBI:456216"/>
        <dbReference type="EC" id="2.7.11.1"/>
    </reaction>
</comment>
<dbReference type="FunFam" id="3.30.200.20:FF:000097">
    <property type="entry name" value="Probable serine/threonine-protein kinase nek1"/>
    <property type="match status" value="1"/>
</dbReference>
<dbReference type="SMART" id="SM00220">
    <property type="entry name" value="S_TKc"/>
    <property type="match status" value="1"/>
</dbReference>
<keyword evidence="5 10" id="KW-0547">Nucleotide-binding</keyword>
<dbReference type="SUPFAM" id="SSF56112">
    <property type="entry name" value="Protein kinase-like (PK-like)"/>
    <property type="match status" value="1"/>
</dbReference>
<dbReference type="InterPro" id="IPR001245">
    <property type="entry name" value="Ser-Thr/Tyr_kinase_cat_dom"/>
</dbReference>
<evidence type="ECO:0000256" key="1">
    <source>
        <dbReference type="ARBA" id="ARBA00010886"/>
    </source>
</evidence>
<feature type="compositionally biased region" description="Basic and acidic residues" evidence="11">
    <location>
        <begin position="400"/>
        <end position="412"/>
    </location>
</feature>
<dbReference type="InterPro" id="IPR051131">
    <property type="entry name" value="NEK_Ser/Thr_kinase_NIMA"/>
</dbReference>
<dbReference type="InterPro" id="IPR017441">
    <property type="entry name" value="Protein_kinase_ATP_BS"/>
</dbReference>
<feature type="domain" description="Protein kinase" evidence="12">
    <location>
        <begin position="6"/>
        <end position="267"/>
    </location>
</feature>
<evidence type="ECO:0000256" key="3">
    <source>
        <dbReference type="ARBA" id="ARBA00022527"/>
    </source>
</evidence>
<dbReference type="PROSITE" id="PS50011">
    <property type="entry name" value="PROTEIN_KINASE_DOM"/>
    <property type="match status" value="1"/>
</dbReference>
<dbReference type="InterPro" id="IPR000719">
    <property type="entry name" value="Prot_kinase_dom"/>
</dbReference>
<keyword evidence="3" id="KW-0723">Serine/threonine-protein kinase</keyword>
<dbReference type="OrthoDB" id="248923at2759"/>
<dbReference type="PROSITE" id="PS00107">
    <property type="entry name" value="PROTEIN_KINASE_ATP"/>
    <property type="match status" value="1"/>
</dbReference>
<comment type="similarity">
    <text evidence="1">Belongs to the protein kinase superfamily. NEK Ser/Thr protein kinase family. NIMA subfamily.</text>
</comment>
<evidence type="ECO:0000313" key="13">
    <source>
        <dbReference type="EMBL" id="KAA6377657.1"/>
    </source>
</evidence>
<dbReference type="InterPro" id="IPR011009">
    <property type="entry name" value="Kinase-like_dom_sf"/>
</dbReference>
<keyword evidence="6 13" id="KW-0418">Kinase</keyword>
<evidence type="ECO:0000256" key="7">
    <source>
        <dbReference type="ARBA" id="ARBA00022840"/>
    </source>
</evidence>
<evidence type="ECO:0000256" key="10">
    <source>
        <dbReference type="PROSITE-ProRule" id="PRU10141"/>
    </source>
</evidence>
<keyword evidence="4" id="KW-0808">Transferase</keyword>
<feature type="compositionally biased region" description="Low complexity" evidence="11">
    <location>
        <begin position="452"/>
        <end position="465"/>
    </location>
</feature>
<organism evidence="13 14">
    <name type="scientific">Streblomastix strix</name>
    <dbReference type="NCBI Taxonomy" id="222440"/>
    <lineage>
        <taxon>Eukaryota</taxon>
        <taxon>Metamonada</taxon>
        <taxon>Preaxostyla</taxon>
        <taxon>Oxymonadida</taxon>
        <taxon>Streblomastigidae</taxon>
        <taxon>Streblomastix</taxon>
    </lineage>
</organism>
<gene>
    <name evidence="13" type="ORF">EZS28_026816</name>
</gene>
<keyword evidence="7 10" id="KW-0067">ATP-binding</keyword>
<dbReference type="EMBL" id="SNRW01009662">
    <property type="protein sequence ID" value="KAA6377657.1"/>
    <property type="molecule type" value="Genomic_DNA"/>
</dbReference>
<evidence type="ECO:0000256" key="5">
    <source>
        <dbReference type="ARBA" id="ARBA00022741"/>
    </source>
</evidence>
<evidence type="ECO:0000256" key="4">
    <source>
        <dbReference type="ARBA" id="ARBA00022679"/>
    </source>
</evidence>
<dbReference type="PANTHER" id="PTHR44899:SF6">
    <property type="entry name" value="SERINE_THREONINE PROTEIN KINASE"/>
    <property type="match status" value="1"/>
</dbReference>
<dbReference type="CDD" id="cd08215">
    <property type="entry name" value="STKc_Nek"/>
    <property type="match status" value="1"/>
</dbReference>
<name>A0A5J4V4X8_9EUKA</name>
<feature type="compositionally biased region" description="Polar residues" evidence="11">
    <location>
        <begin position="442"/>
        <end position="451"/>
    </location>
</feature>
<dbReference type="InterPro" id="IPR008271">
    <property type="entry name" value="Ser/Thr_kinase_AS"/>
</dbReference>
<dbReference type="PRINTS" id="PR00109">
    <property type="entry name" value="TYRKINASE"/>
</dbReference>
<evidence type="ECO:0000313" key="14">
    <source>
        <dbReference type="Proteomes" id="UP000324800"/>
    </source>
</evidence>
<reference evidence="13 14" key="1">
    <citation type="submission" date="2019-03" db="EMBL/GenBank/DDBJ databases">
        <title>Single cell metagenomics reveals metabolic interactions within the superorganism composed of flagellate Streblomastix strix and complex community of Bacteroidetes bacteria on its surface.</title>
        <authorList>
            <person name="Treitli S.C."/>
            <person name="Kolisko M."/>
            <person name="Husnik F."/>
            <person name="Keeling P."/>
            <person name="Hampl V."/>
        </authorList>
    </citation>
    <scope>NUCLEOTIDE SEQUENCE [LARGE SCALE GENOMIC DNA]</scope>
    <source>
        <strain evidence="13">ST1C</strain>
    </source>
</reference>
<protein>
    <recommendedName>
        <fullName evidence="2">non-specific serine/threonine protein kinase</fullName>
        <ecNumber evidence="2">2.7.11.1</ecNumber>
    </recommendedName>
</protein>
<evidence type="ECO:0000256" key="6">
    <source>
        <dbReference type="ARBA" id="ARBA00022777"/>
    </source>
</evidence>
<evidence type="ECO:0000256" key="2">
    <source>
        <dbReference type="ARBA" id="ARBA00012513"/>
    </source>
</evidence>
<evidence type="ECO:0000256" key="11">
    <source>
        <dbReference type="SAM" id="MobiDB-lite"/>
    </source>
</evidence>
<dbReference type="GO" id="GO:0004674">
    <property type="term" value="F:protein serine/threonine kinase activity"/>
    <property type="evidence" value="ECO:0007669"/>
    <property type="project" value="UniProtKB-KW"/>
</dbReference>
<dbReference type="Gene3D" id="3.30.200.20">
    <property type="entry name" value="Phosphorylase Kinase, domain 1"/>
    <property type="match status" value="1"/>
</dbReference>
<evidence type="ECO:0000256" key="9">
    <source>
        <dbReference type="ARBA" id="ARBA00048679"/>
    </source>
</evidence>
<evidence type="ECO:0000256" key="8">
    <source>
        <dbReference type="ARBA" id="ARBA00047899"/>
    </source>
</evidence>
<comment type="caution">
    <text evidence="13">The sequence shown here is derived from an EMBL/GenBank/DDBJ whole genome shotgun (WGS) entry which is preliminary data.</text>
</comment>